<keyword evidence="4 7" id="KW-0238">DNA-binding</keyword>
<dbReference type="SMART" id="SM00448">
    <property type="entry name" value="REC"/>
    <property type="match status" value="1"/>
</dbReference>
<evidence type="ECO:0000259" key="9">
    <source>
        <dbReference type="PROSITE" id="PS51755"/>
    </source>
</evidence>
<evidence type="ECO:0000256" key="7">
    <source>
        <dbReference type="PROSITE-ProRule" id="PRU01091"/>
    </source>
</evidence>
<keyword evidence="5" id="KW-0804">Transcription</keyword>
<keyword evidence="1 6" id="KW-0597">Phosphoprotein</keyword>
<sequence>MAGDAVYGTGGIIESMKILVVDDEMRIARAIKQGLEQDGYAVDLAFDGEDGYNAARADDYDVIILDVMMPEMNGYEVTQKLRSDGCKTPIIMLTAKDQGRDIVKGLDSGADDYLAKPFSFDVLTARIRALLRRPQEAIANILEVDDLLLDSVNRTVSRTKQPLSLSAKEFAILEYLMRNKNRIVSKQSIMTHVWDFDSTILPNNVEVFINYLRAKIDRPFLPSPALIHTVRGFGYIIKDPR</sequence>
<dbReference type="PROSITE" id="PS51755">
    <property type="entry name" value="OMPR_PHOB"/>
    <property type="match status" value="1"/>
</dbReference>
<dbReference type="CDD" id="cd00383">
    <property type="entry name" value="trans_reg_C"/>
    <property type="match status" value="1"/>
</dbReference>
<dbReference type="InterPro" id="IPR036388">
    <property type="entry name" value="WH-like_DNA-bd_sf"/>
</dbReference>
<dbReference type="InterPro" id="IPR011006">
    <property type="entry name" value="CheY-like_superfamily"/>
</dbReference>
<dbReference type="PANTHER" id="PTHR48111:SF22">
    <property type="entry name" value="REGULATOR OF RPOS"/>
    <property type="match status" value="1"/>
</dbReference>
<dbReference type="GO" id="GO:0000976">
    <property type="term" value="F:transcription cis-regulatory region binding"/>
    <property type="evidence" value="ECO:0007669"/>
    <property type="project" value="TreeGrafter"/>
</dbReference>
<evidence type="ECO:0000256" key="1">
    <source>
        <dbReference type="ARBA" id="ARBA00022553"/>
    </source>
</evidence>
<evidence type="ECO:0000256" key="2">
    <source>
        <dbReference type="ARBA" id="ARBA00023012"/>
    </source>
</evidence>
<keyword evidence="3" id="KW-0805">Transcription regulation</keyword>
<dbReference type="Pfam" id="PF00486">
    <property type="entry name" value="Trans_reg_C"/>
    <property type="match status" value="1"/>
</dbReference>
<dbReference type="SMART" id="SM00862">
    <property type="entry name" value="Trans_reg_C"/>
    <property type="match status" value="1"/>
</dbReference>
<organism evidence="10 11">
    <name type="scientific">Candidatus Saccharimonas aalborgensis</name>
    <dbReference type="NCBI Taxonomy" id="1332188"/>
    <lineage>
        <taxon>Bacteria</taxon>
        <taxon>Candidatus Saccharimonadota</taxon>
        <taxon>Candidatus Saccharimonadia</taxon>
        <taxon>Candidatus Saccharimonadales</taxon>
        <taxon>Candidatus Saccharimonadaceae</taxon>
        <taxon>Candidatus Saccharimonas</taxon>
    </lineage>
</organism>
<dbReference type="GO" id="GO:0006355">
    <property type="term" value="P:regulation of DNA-templated transcription"/>
    <property type="evidence" value="ECO:0007669"/>
    <property type="project" value="InterPro"/>
</dbReference>
<evidence type="ECO:0000313" key="11">
    <source>
        <dbReference type="Proteomes" id="UP000013893"/>
    </source>
</evidence>
<dbReference type="HOGENOM" id="CLU_000445_30_1_0"/>
<keyword evidence="11" id="KW-1185">Reference proteome</keyword>
<evidence type="ECO:0000256" key="4">
    <source>
        <dbReference type="ARBA" id="ARBA00023125"/>
    </source>
</evidence>
<dbReference type="InterPro" id="IPR001789">
    <property type="entry name" value="Sig_transdc_resp-reg_receiver"/>
</dbReference>
<accession>R4PWI0</accession>
<dbReference type="AlphaFoldDB" id="R4PWI0"/>
<dbReference type="Gene3D" id="3.40.50.2300">
    <property type="match status" value="1"/>
</dbReference>
<dbReference type="InterPro" id="IPR001867">
    <property type="entry name" value="OmpR/PhoB-type_DNA-bd"/>
</dbReference>
<dbReference type="GO" id="GO:0000156">
    <property type="term" value="F:phosphorelay response regulator activity"/>
    <property type="evidence" value="ECO:0007669"/>
    <property type="project" value="TreeGrafter"/>
</dbReference>
<dbReference type="Pfam" id="PF00072">
    <property type="entry name" value="Response_reg"/>
    <property type="match status" value="1"/>
</dbReference>
<keyword evidence="2" id="KW-0902">Two-component regulatory system</keyword>
<dbReference type="Proteomes" id="UP000013893">
    <property type="component" value="Chromosome"/>
</dbReference>
<dbReference type="InterPro" id="IPR039420">
    <property type="entry name" value="WalR-like"/>
</dbReference>
<evidence type="ECO:0000313" key="10">
    <source>
        <dbReference type="EMBL" id="AGL62112.1"/>
    </source>
</evidence>
<evidence type="ECO:0000256" key="5">
    <source>
        <dbReference type="ARBA" id="ARBA00023163"/>
    </source>
</evidence>
<reference evidence="10 11" key="1">
    <citation type="journal article" date="2013" name="Nat. Biotechnol.">
        <title>Genome sequences of rare, uncultured bacteria obtained by differential coverage binning of multiple metagenomes.</title>
        <authorList>
            <person name="Albertsen M."/>
            <person name="Hugenholtz P."/>
            <person name="Skarshewski A."/>
            <person name="Nielsen K.L."/>
            <person name="Tyson G.W."/>
            <person name="Nielsen P.H."/>
        </authorList>
    </citation>
    <scope>NUCLEOTIDE SEQUENCE [LARGE SCALE GENOMIC DNA]</scope>
    <source>
        <strain evidence="10">TM71</strain>
    </source>
</reference>
<dbReference type="KEGG" id="saal:L336_0404"/>
<dbReference type="GO" id="GO:0032993">
    <property type="term" value="C:protein-DNA complex"/>
    <property type="evidence" value="ECO:0007669"/>
    <property type="project" value="TreeGrafter"/>
</dbReference>
<feature type="modified residue" description="4-aspartylphosphate" evidence="6">
    <location>
        <position position="66"/>
    </location>
</feature>
<evidence type="ECO:0000256" key="6">
    <source>
        <dbReference type="PROSITE-ProRule" id="PRU00169"/>
    </source>
</evidence>
<name>R4PWI0_9BACT</name>
<dbReference type="PANTHER" id="PTHR48111">
    <property type="entry name" value="REGULATOR OF RPOS"/>
    <property type="match status" value="1"/>
</dbReference>
<dbReference type="SUPFAM" id="SSF52172">
    <property type="entry name" value="CheY-like"/>
    <property type="match status" value="1"/>
</dbReference>
<dbReference type="FunFam" id="3.40.50.2300:FF:000001">
    <property type="entry name" value="DNA-binding response regulator PhoB"/>
    <property type="match status" value="1"/>
</dbReference>
<evidence type="ECO:0000259" key="8">
    <source>
        <dbReference type="PROSITE" id="PS50110"/>
    </source>
</evidence>
<feature type="DNA-binding region" description="OmpR/PhoB-type" evidence="7">
    <location>
        <begin position="139"/>
        <end position="239"/>
    </location>
</feature>
<dbReference type="EMBL" id="CP005957">
    <property type="protein sequence ID" value="AGL62112.1"/>
    <property type="molecule type" value="Genomic_DNA"/>
</dbReference>
<dbReference type="STRING" id="1332188.L336_0404"/>
<feature type="domain" description="Response regulatory" evidence="8">
    <location>
        <begin position="17"/>
        <end position="131"/>
    </location>
</feature>
<protein>
    <submittedName>
        <fullName evidence="10">Two-component response regulator [YkoH]</fullName>
    </submittedName>
</protein>
<evidence type="ECO:0000256" key="3">
    <source>
        <dbReference type="ARBA" id="ARBA00023015"/>
    </source>
</evidence>
<gene>
    <name evidence="10" type="primary">ykoG</name>
    <name evidence="10" type="ORF">L336_0404</name>
</gene>
<dbReference type="PROSITE" id="PS50110">
    <property type="entry name" value="RESPONSE_REGULATORY"/>
    <property type="match status" value="1"/>
</dbReference>
<dbReference type="FunFam" id="1.10.10.10:FF:000005">
    <property type="entry name" value="Two-component system response regulator"/>
    <property type="match status" value="1"/>
</dbReference>
<dbReference type="GO" id="GO:0005829">
    <property type="term" value="C:cytosol"/>
    <property type="evidence" value="ECO:0007669"/>
    <property type="project" value="TreeGrafter"/>
</dbReference>
<dbReference type="Gene3D" id="6.10.250.690">
    <property type="match status" value="1"/>
</dbReference>
<proteinExistence type="predicted"/>
<feature type="domain" description="OmpR/PhoB-type" evidence="9">
    <location>
        <begin position="139"/>
        <end position="239"/>
    </location>
</feature>
<dbReference type="Gene3D" id="1.10.10.10">
    <property type="entry name" value="Winged helix-like DNA-binding domain superfamily/Winged helix DNA-binding domain"/>
    <property type="match status" value="1"/>
</dbReference>